<dbReference type="Proteomes" id="UP001597561">
    <property type="component" value="Unassembled WGS sequence"/>
</dbReference>
<sequence length="203" mass="23957">MLKNIHIVDNFYDNPEVIRNLALKTDYHKFRADEHYPGYESVQSFYAKEHADRFKSIINKDIMVDKSMVYGKFRYSVKEAESISDIHIDSAEWAAMIYLSLDEDSKGGLGIYKHKQTGLITVPQTTKEFEKIGYNGFYDLDERLVYPDTFNKEAWELIEFIPVKYNRLVLFKGSQYFHSITEKFGENVENARLNHSFFFNEKK</sequence>
<accession>A0ABW5ZNG2</accession>
<protein>
    <submittedName>
        <fullName evidence="1">DUF6445 family protein</fullName>
    </submittedName>
</protein>
<dbReference type="InterPro" id="IPR045617">
    <property type="entry name" value="DUF6445"/>
</dbReference>
<comment type="caution">
    <text evidence="1">The sequence shown here is derived from an EMBL/GenBank/DDBJ whole genome shotgun (WGS) entry which is preliminary data.</text>
</comment>
<gene>
    <name evidence="1" type="ORF">ACFS5P_15145</name>
</gene>
<evidence type="ECO:0000313" key="1">
    <source>
        <dbReference type="EMBL" id="MFD2913223.1"/>
    </source>
</evidence>
<evidence type="ECO:0000313" key="2">
    <source>
        <dbReference type="Proteomes" id="UP001597561"/>
    </source>
</evidence>
<organism evidence="1 2">
    <name type="scientific">Jeotgalibacillus terrae</name>
    <dbReference type="NCBI Taxonomy" id="587735"/>
    <lineage>
        <taxon>Bacteria</taxon>
        <taxon>Bacillati</taxon>
        <taxon>Bacillota</taxon>
        <taxon>Bacilli</taxon>
        <taxon>Bacillales</taxon>
        <taxon>Caryophanaceae</taxon>
        <taxon>Jeotgalibacillus</taxon>
    </lineage>
</organism>
<proteinExistence type="predicted"/>
<name>A0ABW5ZNG2_9BACL</name>
<dbReference type="RefSeq" id="WP_204731067.1">
    <property type="nucleotide sequence ID" value="NZ_JAFBDK010000039.1"/>
</dbReference>
<reference evidence="2" key="1">
    <citation type="journal article" date="2019" name="Int. J. Syst. Evol. Microbiol.">
        <title>The Global Catalogue of Microorganisms (GCM) 10K type strain sequencing project: providing services to taxonomists for standard genome sequencing and annotation.</title>
        <authorList>
            <consortium name="The Broad Institute Genomics Platform"/>
            <consortium name="The Broad Institute Genome Sequencing Center for Infectious Disease"/>
            <person name="Wu L."/>
            <person name="Ma J."/>
        </authorList>
    </citation>
    <scope>NUCLEOTIDE SEQUENCE [LARGE SCALE GENOMIC DNA]</scope>
    <source>
        <strain evidence="2">KCTC 13528</strain>
    </source>
</reference>
<keyword evidence="2" id="KW-1185">Reference proteome</keyword>
<dbReference type="EMBL" id="JBHUPG010000028">
    <property type="protein sequence ID" value="MFD2913223.1"/>
    <property type="molecule type" value="Genomic_DNA"/>
</dbReference>
<dbReference type="Pfam" id="PF20043">
    <property type="entry name" value="DUF6445"/>
    <property type="match status" value="1"/>
</dbReference>